<reference evidence="2" key="3">
    <citation type="submission" date="2015-02" db="UniProtKB">
        <authorList>
            <consortium name="EnsemblProtists"/>
        </authorList>
    </citation>
    <scope>IDENTIFICATION</scope>
    <source>
        <strain evidence="2">DAOM BR144</strain>
    </source>
</reference>
<keyword evidence="3" id="KW-1185">Reference proteome</keyword>
<reference evidence="3" key="2">
    <citation type="submission" date="2010-04" db="EMBL/GenBank/DDBJ databases">
        <authorList>
            <person name="Buell R."/>
            <person name="Hamilton J."/>
            <person name="Hostetler J."/>
        </authorList>
    </citation>
    <scope>NUCLEOTIDE SEQUENCE [LARGE SCALE GENOMIC DNA]</scope>
    <source>
        <strain evidence="3">DAOM:BR144</strain>
    </source>
</reference>
<dbReference type="EnsemblProtists" id="PYU1_T003709">
    <property type="protein sequence ID" value="PYU1_T003709"/>
    <property type="gene ID" value="PYU1_G003699"/>
</dbReference>
<dbReference type="STRING" id="431595.K3WFG8"/>
<dbReference type="InParanoid" id="K3WFG8"/>
<dbReference type="AlphaFoldDB" id="K3WFG8"/>
<dbReference type="HOGENOM" id="CLU_132360_0_0_1"/>
<organism evidence="2 3">
    <name type="scientific">Globisporangium ultimum (strain ATCC 200006 / CBS 805.95 / DAOM BR144)</name>
    <name type="common">Pythium ultimum</name>
    <dbReference type="NCBI Taxonomy" id="431595"/>
    <lineage>
        <taxon>Eukaryota</taxon>
        <taxon>Sar</taxon>
        <taxon>Stramenopiles</taxon>
        <taxon>Oomycota</taxon>
        <taxon>Peronosporomycetes</taxon>
        <taxon>Pythiales</taxon>
        <taxon>Pythiaceae</taxon>
        <taxon>Globisporangium</taxon>
    </lineage>
</organism>
<dbReference type="PANTHER" id="PTHR16219:SF1">
    <property type="entry name" value="HAUS AUGMIN-LIKE COMPLEX SUBUNIT 4"/>
    <property type="match status" value="1"/>
</dbReference>
<feature type="coiled-coil region" evidence="1">
    <location>
        <begin position="56"/>
        <end position="83"/>
    </location>
</feature>
<accession>K3WFG8</accession>
<dbReference type="InterPro" id="IPR029327">
    <property type="entry name" value="HAUS4"/>
</dbReference>
<dbReference type="GO" id="GO:0070652">
    <property type="term" value="C:HAUS complex"/>
    <property type="evidence" value="ECO:0007669"/>
    <property type="project" value="InterPro"/>
</dbReference>
<dbReference type="GO" id="GO:0051225">
    <property type="term" value="P:spindle assembly"/>
    <property type="evidence" value="ECO:0007669"/>
    <property type="project" value="InterPro"/>
</dbReference>
<proteinExistence type="predicted"/>
<keyword evidence="1" id="KW-0175">Coiled coil</keyword>
<dbReference type="PANTHER" id="PTHR16219">
    <property type="entry name" value="AUGMIN SUBUNIT 4 FAMILY MEMBER"/>
    <property type="match status" value="1"/>
</dbReference>
<dbReference type="VEuPathDB" id="FungiDB:PYU1_G003699"/>
<evidence type="ECO:0000313" key="2">
    <source>
        <dbReference type="EnsemblProtists" id="PYU1_T003709"/>
    </source>
</evidence>
<protein>
    <submittedName>
        <fullName evidence="2">Uncharacterized protein</fullName>
    </submittedName>
</protein>
<dbReference type="Proteomes" id="UP000019132">
    <property type="component" value="Unassembled WGS sequence"/>
</dbReference>
<dbReference type="EMBL" id="GL376638">
    <property type="status" value="NOT_ANNOTATED_CDS"/>
    <property type="molecule type" value="Genomic_DNA"/>
</dbReference>
<evidence type="ECO:0000313" key="3">
    <source>
        <dbReference type="Proteomes" id="UP000019132"/>
    </source>
</evidence>
<name>K3WFG8_GLOUD</name>
<dbReference type="eggNOG" id="ENOG502SGE8">
    <property type="taxonomic scope" value="Eukaryota"/>
</dbReference>
<dbReference type="GO" id="GO:0051011">
    <property type="term" value="F:microtubule minus-end binding"/>
    <property type="evidence" value="ECO:0007669"/>
    <property type="project" value="TreeGrafter"/>
</dbReference>
<reference evidence="3" key="1">
    <citation type="journal article" date="2010" name="Genome Biol.">
        <title>Genome sequence of the necrotrophic plant pathogen Pythium ultimum reveals original pathogenicity mechanisms and effector repertoire.</title>
        <authorList>
            <person name="Levesque C.A."/>
            <person name="Brouwer H."/>
            <person name="Cano L."/>
            <person name="Hamilton J.P."/>
            <person name="Holt C."/>
            <person name="Huitema E."/>
            <person name="Raffaele S."/>
            <person name="Robideau G.P."/>
            <person name="Thines M."/>
            <person name="Win J."/>
            <person name="Zerillo M.M."/>
            <person name="Beakes G.W."/>
            <person name="Boore J.L."/>
            <person name="Busam D."/>
            <person name="Dumas B."/>
            <person name="Ferriera S."/>
            <person name="Fuerstenberg S.I."/>
            <person name="Gachon C.M."/>
            <person name="Gaulin E."/>
            <person name="Govers F."/>
            <person name="Grenville-Briggs L."/>
            <person name="Horner N."/>
            <person name="Hostetler J."/>
            <person name="Jiang R.H."/>
            <person name="Johnson J."/>
            <person name="Krajaejun T."/>
            <person name="Lin H."/>
            <person name="Meijer H.J."/>
            <person name="Moore B."/>
            <person name="Morris P."/>
            <person name="Phuntmart V."/>
            <person name="Puiu D."/>
            <person name="Shetty J."/>
            <person name="Stajich J.E."/>
            <person name="Tripathy S."/>
            <person name="Wawra S."/>
            <person name="van West P."/>
            <person name="Whitty B.R."/>
            <person name="Coutinho P.M."/>
            <person name="Henrissat B."/>
            <person name="Martin F."/>
            <person name="Thomas P.D."/>
            <person name="Tyler B.M."/>
            <person name="De Vries R.P."/>
            <person name="Kamoun S."/>
            <person name="Yandell M."/>
            <person name="Tisserat N."/>
            <person name="Buell C.R."/>
        </authorList>
    </citation>
    <scope>NUCLEOTIDE SEQUENCE</scope>
    <source>
        <strain evidence="3">DAOM:BR144</strain>
    </source>
</reference>
<evidence type="ECO:0000256" key="1">
    <source>
        <dbReference type="SAM" id="Coils"/>
    </source>
</evidence>
<dbReference type="Pfam" id="PF14735">
    <property type="entry name" value="HAUS4"/>
    <property type="match status" value="1"/>
</dbReference>
<sequence length="120" mass="13833">MTARASQLLVDHKRNDQPRVLLVKLQYLAAVSKAMHLKAQVLSHELAVETYPSEKLDVLRATHAELQQRKIKALEERDALQAKLHLYRHADAQYQSIAKEYGVVLQHIEEKKNWLTSLDV</sequence>